<organism evidence="1 2">
    <name type="scientific">Speluncibacter jeojiensis</name>
    <dbReference type="NCBI Taxonomy" id="2710754"/>
    <lineage>
        <taxon>Bacteria</taxon>
        <taxon>Bacillati</taxon>
        <taxon>Actinomycetota</taxon>
        <taxon>Actinomycetes</taxon>
        <taxon>Mycobacteriales</taxon>
        <taxon>Speluncibacteraceae</taxon>
        <taxon>Speluncibacter</taxon>
    </lineage>
</organism>
<evidence type="ECO:0000313" key="1">
    <source>
        <dbReference type="EMBL" id="MDG3014512.1"/>
    </source>
</evidence>
<sequence>MVGERIFVVDRVTTRPGRAREFVDAYLADYAPGALRRGMTLDRILVSPPLWSGDQANTVTITWTVEGVGAWWDMTRSGRGDPAPARWWTAVDELIVERSREMAAGYEDVEVLGCV</sequence>
<accession>A0A9X4RDU7</accession>
<proteinExistence type="predicted"/>
<name>A0A9X4RDU7_9ACTN</name>
<dbReference type="RefSeq" id="WP_277830945.1">
    <property type="nucleotide sequence ID" value="NZ_JAAIVF010000001.1"/>
</dbReference>
<dbReference type="Proteomes" id="UP001152755">
    <property type="component" value="Unassembled WGS sequence"/>
</dbReference>
<reference evidence="1" key="1">
    <citation type="submission" date="2022-08" db="EMBL/GenBank/DDBJ databases">
        <title>Genome analysis of Corynebacteriales strain.</title>
        <authorList>
            <person name="Lee S.D."/>
        </authorList>
    </citation>
    <scope>NUCLEOTIDE SEQUENCE</scope>
    <source>
        <strain evidence="1">D3-21</strain>
    </source>
</reference>
<evidence type="ECO:0008006" key="3">
    <source>
        <dbReference type="Google" id="ProtNLM"/>
    </source>
</evidence>
<dbReference type="AlphaFoldDB" id="A0A9X4RDU7"/>
<evidence type="ECO:0000313" key="2">
    <source>
        <dbReference type="Proteomes" id="UP001152755"/>
    </source>
</evidence>
<comment type="caution">
    <text evidence="1">The sequence shown here is derived from an EMBL/GenBank/DDBJ whole genome shotgun (WGS) entry which is preliminary data.</text>
</comment>
<protein>
    <recommendedName>
        <fullName evidence="3">NIPSNAP domain-containing protein</fullName>
    </recommendedName>
</protein>
<keyword evidence="2" id="KW-1185">Reference proteome</keyword>
<gene>
    <name evidence="1" type="ORF">NVS88_08065</name>
</gene>
<dbReference type="EMBL" id="JANRHA010000004">
    <property type="protein sequence ID" value="MDG3014512.1"/>
    <property type="molecule type" value="Genomic_DNA"/>
</dbReference>